<keyword evidence="2" id="KW-1185">Reference proteome</keyword>
<gene>
    <name evidence="1" type="ORF">ILYODFUR_028058</name>
</gene>
<evidence type="ECO:0000313" key="2">
    <source>
        <dbReference type="Proteomes" id="UP001482620"/>
    </source>
</evidence>
<name>A0ABV0TDJ0_9TELE</name>
<evidence type="ECO:0000313" key="1">
    <source>
        <dbReference type="EMBL" id="MEQ2230322.1"/>
    </source>
</evidence>
<sequence length="135" mass="14718">FPVLTSGLHWSIPGPQALSHLPPHKNFWIISSTAGNLQAPHFPLLCATCSPSNAQVKIPQRLLFLRSPSPPHTLGPNPRILLIPLPSSSAATTMLQSHSPWKYPVKIKISLSIFIIVFNKSFQSPESVHACGSDK</sequence>
<accession>A0ABV0TDJ0</accession>
<protein>
    <submittedName>
        <fullName evidence="1">Uncharacterized protein</fullName>
    </submittedName>
</protein>
<comment type="caution">
    <text evidence="1">The sequence shown here is derived from an EMBL/GenBank/DDBJ whole genome shotgun (WGS) entry which is preliminary data.</text>
</comment>
<dbReference type="Proteomes" id="UP001482620">
    <property type="component" value="Unassembled WGS sequence"/>
</dbReference>
<reference evidence="1 2" key="1">
    <citation type="submission" date="2021-06" db="EMBL/GenBank/DDBJ databases">
        <authorList>
            <person name="Palmer J.M."/>
        </authorList>
    </citation>
    <scope>NUCLEOTIDE SEQUENCE [LARGE SCALE GENOMIC DNA]</scope>
    <source>
        <strain evidence="2">if_2019</strain>
        <tissue evidence="1">Muscle</tissue>
    </source>
</reference>
<organism evidence="1 2">
    <name type="scientific">Ilyodon furcidens</name>
    <name type="common">goldbreast splitfin</name>
    <dbReference type="NCBI Taxonomy" id="33524"/>
    <lineage>
        <taxon>Eukaryota</taxon>
        <taxon>Metazoa</taxon>
        <taxon>Chordata</taxon>
        <taxon>Craniata</taxon>
        <taxon>Vertebrata</taxon>
        <taxon>Euteleostomi</taxon>
        <taxon>Actinopterygii</taxon>
        <taxon>Neopterygii</taxon>
        <taxon>Teleostei</taxon>
        <taxon>Neoteleostei</taxon>
        <taxon>Acanthomorphata</taxon>
        <taxon>Ovalentaria</taxon>
        <taxon>Atherinomorphae</taxon>
        <taxon>Cyprinodontiformes</taxon>
        <taxon>Goodeidae</taxon>
        <taxon>Ilyodon</taxon>
    </lineage>
</organism>
<feature type="non-terminal residue" evidence="1">
    <location>
        <position position="1"/>
    </location>
</feature>
<proteinExistence type="predicted"/>
<dbReference type="EMBL" id="JAHRIQ010026944">
    <property type="protein sequence ID" value="MEQ2230322.1"/>
    <property type="molecule type" value="Genomic_DNA"/>
</dbReference>